<evidence type="ECO:0000313" key="1">
    <source>
        <dbReference type="EMBL" id="BBB33310.1"/>
    </source>
</evidence>
<dbReference type="EMBL" id="AP017470">
    <property type="protein sequence ID" value="BBB33310.1"/>
    <property type="molecule type" value="Genomic_DNA"/>
</dbReference>
<dbReference type="KEGG" id="thyd:TTHT_1853"/>
<protein>
    <submittedName>
        <fullName evidence="1">Uncharacterized protein</fullName>
    </submittedName>
</protein>
<evidence type="ECO:0000313" key="2">
    <source>
        <dbReference type="Proteomes" id="UP000595564"/>
    </source>
</evidence>
<reference evidence="1 2" key="1">
    <citation type="journal article" date="2012" name="Extremophiles">
        <title>Thermotomaculum hydrothermale gen. nov., sp. nov., a novel heterotrophic thermophile within the phylum Acidobacteria from a deep-sea hydrothermal vent chimney in the Southern Okinawa Trough.</title>
        <authorList>
            <person name="Izumi H."/>
            <person name="Nunoura T."/>
            <person name="Miyazaki M."/>
            <person name="Mino S."/>
            <person name="Toki T."/>
            <person name="Takai K."/>
            <person name="Sako Y."/>
            <person name="Sawabe T."/>
            <person name="Nakagawa S."/>
        </authorList>
    </citation>
    <scope>NUCLEOTIDE SEQUENCE [LARGE SCALE GENOMIC DNA]</scope>
    <source>
        <strain evidence="1 2">AC55</strain>
    </source>
</reference>
<dbReference type="Proteomes" id="UP000595564">
    <property type="component" value="Chromosome"/>
</dbReference>
<organism evidence="1 2">
    <name type="scientific">Thermotomaculum hydrothermale</name>
    <dbReference type="NCBI Taxonomy" id="981385"/>
    <lineage>
        <taxon>Bacteria</taxon>
        <taxon>Pseudomonadati</taxon>
        <taxon>Acidobacteriota</taxon>
        <taxon>Holophagae</taxon>
        <taxon>Thermotomaculales</taxon>
        <taxon>Thermotomaculaceae</taxon>
        <taxon>Thermotomaculum</taxon>
    </lineage>
</organism>
<keyword evidence="2" id="KW-1185">Reference proteome</keyword>
<sequence length="344" mass="39185">MFKRIFMAAVFAAVFFLSSQFFLIAKDLLLLNSGRDYIYIVSLKDYSVKAKISVCKKEASCTDIIPLESGYIEVLHRIDFNQDARKLYVYDKSFKNLLKTIKVDKSPYIAFPLKDGKFLINHTFFSFNSSSFSAEIIDGNSLKVVKVLNLDGIPSNVIRYRGIDYAVIEDVRGVINGVKLKDIFENRDLILNNPFISSNIDAVNDVLYCAVNDYGYPDYKNSLLKLNVVPLALKNNVEIEVLKKFKTPFPYILGHANNWLVIGFTNHSLKNNFNKLTLFNVKNGKTKNFKICFGPESMVFYENKIYIACISEESFAVVDLKTLKLRIVKLSDTVPGFSRVKIVN</sequence>
<dbReference type="SUPFAM" id="SSF50969">
    <property type="entry name" value="YVTN repeat-like/Quinoprotein amine dehydrogenase"/>
    <property type="match status" value="1"/>
</dbReference>
<accession>A0A7R6SZ28</accession>
<dbReference type="AlphaFoldDB" id="A0A7R6SZ28"/>
<dbReference type="InterPro" id="IPR011044">
    <property type="entry name" value="Quino_amine_DH_bsu"/>
</dbReference>
<gene>
    <name evidence="1" type="ORF">TTHT_1853</name>
</gene>
<name>A0A7R6SZ28_9BACT</name>
<proteinExistence type="predicted"/>